<dbReference type="InterPro" id="IPR020930">
    <property type="entry name" value="Ribosomal_uL5_bac-type"/>
</dbReference>
<sequence>MFWRGGGGKESDGFAGEVERGEEIAVVRKRRSGAKSCRGTEKNLPHGDRMDTETMHISKASIETGELEPFKRAYLNTIKRTVKYLCPADIVPPYIDVDLSELDVGQKILVKDLRVHPALKLLHPQDQPVCNLRGARAPDQKKSK</sequence>
<feature type="domain" description="Large ribosomal subunit protein bL25 beta" evidence="2">
    <location>
        <begin position="65"/>
        <end position="134"/>
    </location>
</feature>
<dbReference type="InterPro" id="IPR011035">
    <property type="entry name" value="Ribosomal_bL25/Gln-tRNA_synth"/>
</dbReference>
<reference evidence="3 4" key="1">
    <citation type="journal article" date="2022" name="Nat. Plants">
        <title>Genomes of leafy and leafless Platanthera orchids illuminate the evolution of mycoheterotrophy.</title>
        <authorList>
            <person name="Li M.H."/>
            <person name="Liu K.W."/>
            <person name="Li Z."/>
            <person name="Lu H.C."/>
            <person name="Ye Q.L."/>
            <person name="Zhang D."/>
            <person name="Wang J.Y."/>
            <person name="Li Y.F."/>
            <person name="Zhong Z.M."/>
            <person name="Liu X."/>
            <person name="Yu X."/>
            <person name="Liu D.K."/>
            <person name="Tu X.D."/>
            <person name="Liu B."/>
            <person name="Hao Y."/>
            <person name="Liao X.Y."/>
            <person name="Jiang Y.T."/>
            <person name="Sun W.H."/>
            <person name="Chen J."/>
            <person name="Chen Y.Q."/>
            <person name="Ai Y."/>
            <person name="Zhai J.W."/>
            <person name="Wu S.S."/>
            <person name="Zhou Z."/>
            <person name="Hsiao Y.Y."/>
            <person name="Wu W.L."/>
            <person name="Chen Y.Y."/>
            <person name="Lin Y.F."/>
            <person name="Hsu J.L."/>
            <person name="Li C.Y."/>
            <person name="Wang Z.W."/>
            <person name="Zhao X."/>
            <person name="Zhong W.Y."/>
            <person name="Ma X.K."/>
            <person name="Ma L."/>
            <person name="Huang J."/>
            <person name="Chen G.Z."/>
            <person name="Huang M.Z."/>
            <person name="Huang L."/>
            <person name="Peng D.H."/>
            <person name="Luo Y.B."/>
            <person name="Zou S.Q."/>
            <person name="Chen S.P."/>
            <person name="Lan S."/>
            <person name="Tsai W.C."/>
            <person name="Van de Peer Y."/>
            <person name="Liu Z.J."/>
        </authorList>
    </citation>
    <scope>NUCLEOTIDE SEQUENCE [LARGE SCALE GENOMIC DNA]</scope>
    <source>
        <strain evidence="3">Lor288</strain>
    </source>
</reference>
<evidence type="ECO:0000259" key="2">
    <source>
        <dbReference type="Pfam" id="PF14693"/>
    </source>
</evidence>
<evidence type="ECO:0000313" key="4">
    <source>
        <dbReference type="Proteomes" id="UP001412067"/>
    </source>
</evidence>
<dbReference type="Pfam" id="PF14693">
    <property type="entry name" value="Ribosomal_TL5_C"/>
    <property type="match status" value="1"/>
</dbReference>
<accession>A0ABR2LTX2</accession>
<proteinExistence type="predicted"/>
<dbReference type="InterPro" id="IPR020057">
    <property type="entry name" value="Ribosomal_bL25_b-dom"/>
</dbReference>
<dbReference type="PANTHER" id="PTHR33284:SF1">
    <property type="entry name" value="RIBOSOMAL PROTEIN L25_GLN-TRNA SYNTHETASE, ANTI-CODON-BINDING DOMAIN-CONTAINING PROTEIN"/>
    <property type="match status" value="1"/>
</dbReference>
<feature type="region of interest" description="Disordered" evidence="1">
    <location>
        <begin position="31"/>
        <end position="50"/>
    </location>
</feature>
<comment type="caution">
    <text evidence="3">The sequence shown here is derived from an EMBL/GenBank/DDBJ whole genome shotgun (WGS) entry which is preliminary data.</text>
</comment>
<evidence type="ECO:0000313" key="3">
    <source>
        <dbReference type="EMBL" id="KAK8948291.1"/>
    </source>
</evidence>
<protein>
    <recommendedName>
        <fullName evidence="2">Large ribosomal subunit protein bL25 beta domain-containing protein</fullName>
    </recommendedName>
</protein>
<name>A0ABR2LTX2_9ASPA</name>
<dbReference type="Proteomes" id="UP001412067">
    <property type="component" value="Unassembled WGS sequence"/>
</dbReference>
<organism evidence="3 4">
    <name type="scientific">Platanthera guangdongensis</name>
    <dbReference type="NCBI Taxonomy" id="2320717"/>
    <lineage>
        <taxon>Eukaryota</taxon>
        <taxon>Viridiplantae</taxon>
        <taxon>Streptophyta</taxon>
        <taxon>Embryophyta</taxon>
        <taxon>Tracheophyta</taxon>
        <taxon>Spermatophyta</taxon>
        <taxon>Magnoliopsida</taxon>
        <taxon>Liliopsida</taxon>
        <taxon>Asparagales</taxon>
        <taxon>Orchidaceae</taxon>
        <taxon>Orchidoideae</taxon>
        <taxon>Orchideae</taxon>
        <taxon>Orchidinae</taxon>
        <taxon>Platanthera</taxon>
    </lineage>
</organism>
<evidence type="ECO:0000256" key="1">
    <source>
        <dbReference type="SAM" id="MobiDB-lite"/>
    </source>
</evidence>
<dbReference type="EMBL" id="JBBWWR010000016">
    <property type="protein sequence ID" value="KAK8948291.1"/>
    <property type="molecule type" value="Genomic_DNA"/>
</dbReference>
<gene>
    <name evidence="3" type="ORF">KSP40_PGU009499</name>
</gene>
<dbReference type="Gene3D" id="2.170.120.20">
    <property type="entry name" value="Ribosomal protein L25, beta domain"/>
    <property type="match status" value="1"/>
</dbReference>
<feature type="compositionally biased region" description="Basic and acidic residues" evidence="1">
    <location>
        <begin position="38"/>
        <end position="50"/>
    </location>
</feature>
<dbReference type="PANTHER" id="PTHR33284">
    <property type="entry name" value="RIBOSOMAL PROTEIN L25/GLN-TRNA SYNTHETASE, ANTI-CODON-BINDING DOMAIN-CONTAINING PROTEIN"/>
    <property type="match status" value="1"/>
</dbReference>
<keyword evidence="4" id="KW-1185">Reference proteome</keyword>
<dbReference type="SUPFAM" id="SSF50715">
    <property type="entry name" value="Ribosomal protein L25-like"/>
    <property type="match status" value="1"/>
</dbReference>
<dbReference type="InterPro" id="IPR037121">
    <property type="entry name" value="Ribosomal_bL25_C"/>
</dbReference>